<dbReference type="SUPFAM" id="SSF57196">
    <property type="entry name" value="EGF/Laminin"/>
    <property type="match status" value="1"/>
</dbReference>
<dbReference type="FunFam" id="4.10.400.10:FF:000070">
    <property type="entry name" value="low-density lipoprotein receptor-related protein 1B"/>
    <property type="match status" value="1"/>
</dbReference>
<feature type="disulfide bond" evidence="15">
    <location>
        <begin position="652"/>
        <end position="664"/>
    </location>
</feature>
<dbReference type="OrthoDB" id="9990982at2759"/>
<feature type="disulfide bond" evidence="15">
    <location>
        <begin position="385"/>
        <end position="400"/>
    </location>
</feature>
<keyword evidence="6" id="KW-0732">Signal</keyword>
<dbReference type="FunFam" id="4.10.400.10:FF:000007">
    <property type="entry name" value="Low density lipoprotein receptor-related protein 1"/>
    <property type="match status" value="1"/>
</dbReference>
<feature type="disulfide bond" evidence="15">
    <location>
        <begin position="659"/>
        <end position="677"/>
    </location>
</feature>
<evidence type="ECO:0000313" key="20">
    <source>
        <dbReference type="RefSeq" id="XP_010794036.1"/>
    </source>
</evidence>
<feature type="disulfide bond" evidence="15">
    <location>
        <begin position="366"/>
        <end position="378"/>
    </location>
</feature>
<dbReference type="GO" id="GO:0043235">
    <property type="term" value="C:receptor complex"/>
    <property type="evidence" value="ECO:0007669"/>
    <property type="project" value="TreeGrafter"/>
</dbReference>
<evidence type="ECO:0000256" key="4">
    <source>
        <dbReference type="ARBA" id="ARBA00022583"/>
    </source>
</evidence>
<dbReference type="FunFam" id="4.10.400.10:FF:000024">
    <property type="entry name" value="Low-density lipoprotein RecePtor related"/>
    <property type="match status" value="1"/>
</dbReference>
<dbReference type="Proteomes" id="UP000504611">
    <property type="component" value="Unplaced"/>
</dbReference>
<dbReference type="InterPro" id="IPR023415">
    <property type="entry name" value="LDLR_class-A_CS"/>
</dbReference>
<feature type="disulfide bond" evidence="15">
    <location>
        <begin position="492"/>
        <end position="510"/>
    </location>
</feature>
<evidence type="ECO:0000256" key="1">
    <source>
        <dbReference type="ARBA" id="ARBA00004479"/>
    </source>
</evidence>
<keyword evidence="12" id="KW-0675">Receptor</keyword>
<feature type="disulfide bond" evidence="15">
    <location>
        <begin position="306"/>
        <end position="321"/>
    </location>
</feature>
<dbReference type="Pfam" id="PF14670">
    <property type="entry name" value="FXa_inhibition"/>
    <property type="match status" value="1"/>
</dbReference>
<dbReference type="Pfam" id="PF00057">
    <property type="entry name" value="Ldl_recept_a"/>
    <property type="match status" value="11"/>
</dbReference>
<keyword evidence="10" id="KW-0472">Membrane</keyword>
<proteinExistence type="inferred from homology"/>
<dbReference type="PROSITE" id="PS51120">
    <property type="entry name" value="LDLRB"/>
    <property type="match status" value="1"/>
</dbReference>
<dbReference type="AlphaFoldDB" id="A0A6I9Q4I9"/>
<feature type="disulfide bond" evidence="15">
    <location>
        <begin position="247"/>
        <end position="259"/>
    </location>
</feature>
<dbReference type="PROSITE" id="PS01209">
    <property type="entry name" value="LDLRA_1"/>
    <property type="match status" value="6"/>
</dbReference>
<dbReference type="RefSeq" id="XP_010794036.1">
    <property type="nucleotide sequence ID" value="XM_010795734.1"/>
</dbReference>
<evidence type="ECO:0000256" key="17">
    <source>
        <dbReference type="SAM" id="MobiDB-lite"/>
    </source>
</evidence>
<dbReference type="Pfam" id="PF00058">
    <property type="entry name" value="Ldl_recept_b"/>
    <property type="match status" value="1"/>
</dbReference>
<feature type="disulfide bond" evidence="15">
    <location>
        <begin position="405"/>
        <end position="417"/>
    </location>
</feature>
<dbReference type="FunFam" id="4.10.400.10:FF:000110">
    <property type="entry name" value="Low-density lipoprotein receptor-related protein 1B"/>
    <property type="match status" value="1"/>
</dbReference>
<dbReference type="InterPro" id="IPR051221">
    <property type="entry name" value="LDLR-related"/>
</dbReference>
<dbReference type="FunFam" id="4.10.400.10:FF:000080">
    <property type="entry name" value="Low-density lipoprotein receptor-related protein 1B"/>
    <property type="match status" value="1"/>
</dbReference>
<keyword evidence="11 15" id="KW-1015">Disulfide bond</keyword>
<protein>
    <submittedName>
        <fullName evidence="20">Low-density lipoprotein receptor-related protein 1B-like</fullName>
    </submittedName>
</protein>
<sequence>MEVSKANGLYPTVLISSGLNSPTDLALDPQTGYVFWVDCCEPPHIGRIGMDGRGQTVIVDTEIYSPTALTIDYTNKRLYWADDNHILLSNMDGTQRRKVSYDHIQGVMALTLFEDFIYWTDGKSKSLRRAHKTTGAQGMELLNSWQAIKSIKVYHSLRQPEVPKHQCQIANGGCSHLCLLSPGGEHKCACPTNFYLAADNKTCLSNCTSSQFRCGTDECIPFWWKCDTVDDCGDGSDEPTDCPEFKCQPGRFQCGTGLCALPPFICDGENDCGDNSDEANCETYICLSGQFKCTRKQKCIPLNLRCNSQDDCGDGEDETDCPESTCSPDQFQCKASMHCISKLWVCDEDPDCADGSDEANCDEKTCGPHEFRCENNNCIPDHWRCDSQNDCGDNSDEENCKPVTCNHKDFACANGDCISSRFRCDGDYDCLDNSDEKGCETGCAEDQFRCHNNLCISLKWLCDGQEDCKMGEDEKNCQETVAPSCSLNEYVCASGGCVSASLRCDGHDNCLDGSDEIGCVKECREDEFLCLNRAHCIPRRWRCDDVLDCMDHSDEENCSQGAFFCRADEFICNNTLCKLHTWVCDGKDDCGDNSDEDADMCAKLPCPPTRPFRCRNDHVCLRSDQVCNKVDDCGDNSDEEDCEEVAGRPRPCGKTEFTCGNQRCVPMQLQCDMFSDCGDGGSDEQDCKAFSSGDVCGKKTNPCGEDAICNQTNANATCQCKHGFKRNQQTGQCEDLDPFGRSRQWASLPFSVTTVRGEEEGSYDDRLVETPNRRGPDVRPLASKRPVEREQRTDPTPGPFPNTGRQTMKFGARRPPIERRLVERPTTAVRCRCLHSRSRKEEDLEA</sequence>
<evidence type="ECO:0000256" key="5">
    <source>
        <dbReference type="ARBA" id="ARBA00022692"/>
    </source>
</evidence>
<dbReference type="GeneID" id="104966550"/>
<keyword evidence="19" id="KW-1185">Reference proteome</keyword>
<feature type="disulfide bond" evidence="15">
    <location>
        <begin position="565"/>
        <end position="577"/>
    </location>
</feature>
<feature type="disulfide bond" evidence="15">
    <location>
        <begin position="424"/>
        <end position="439"/>
    </location>
</feature>
<dbReference type="SMART" id="SM00181">
    <property type="entry name" value="EGF"/>
    <property type="match status" value="5"/>
</dbReference>
<evidence type="ECO:0000256" key="6">
    <source>
        <dbReference type="ARBA" id="ARBA00022729"/>
    </source>
</evidence>
<dbReference type="FunFam" id="4.10.400.10:FF:000012">
    <property type="entry name" value="Low-density lipoprotein receptor-related protein 1"/>
    <property type="match status" value="1"/>
</dbReference>
<evidence type="ECO:0000256" key="10">
    <source>
        <dbReference type="ARBA" id="ARBA00023136"/>
    </source>
</evidence>
<feature type="disulfide bond" evidence="15">
    <location>
        <begin position="207"/>
        <end position="219"/>
    </location>
</feature>
<feature type="disulfide bond" evidence="15">
    <location>
        <begin position="373"/>
        <end position="391"/>
    </location>
</feature>
<comment type="subcellular location">
    <subcellularLocation>
        <location evidence="1">Membrane</location>
        <topology evidence="1">Single-pass type I membrane protein</topology>
    </subcellularLocation>
</comment>
<dbReference type="SMART" id="SM00192">
    <property type="entry name" value="LDLa"/>
    <property type="match status" value="12"/>
</dbReference>
<evidence type="ECO:0000256" key="13">
    <source>
        <dbReference type="ARBA" id="ARBA00023180"/>
    </source>
</evidence>
<evidence type="ECO:0000256" key="11">
    <source>
        <dbReference type="ARBA" id="ARBA00023157"/>
    </source>
</evidence>
<dbReference type="InterPro" id="IPR000033">
    <property type="entry name" value="LDLR_classB_rpt"/>
</dbReference>
<feature type="disulfide bond" evidence="15">
    <location>
        <begin position="450"/>
        <end position="468"/>
    </location>
</feature>
<dbReference type="Gene3D" id="4.10.400.10">
    <property type="entry name" value="Low-density Lipoprotein Receptor"/>
    <property type="match status" value="12"/>
</dbReference>
<feature type="disulfide bond" evidence="15">
    <location>
        <begin position="572"/>
        <end position="590"/>
    </location>
</feature>
<dbReference type="InterPro" id="IPR002172">
    <property type="entry name" value="LDrepeatLR_classA_rpt"/>
</dbReference>
<dbReference type="InterPro" id="IPR011042">
    <property type="entry name" value="6-blade_b-propeller_TolB-like"/>
</dbReference>
<dbReference type="SUPFAM" id="SSF57424">
    <property type="entry name" value="LDL receptor-like module"/>
    <property type="match status" value="12"/>
</dbReference>
<feature type="disulfide bond" evidence="15">
    <location>
        <begin position="543"/>
        <end position="558"/>
    </location>
</feature>
<evidence type="ECO:0000256" key="8">
    <source>
        <dbReference type="ARBA" id="ARBA00022837"/>
    </source>
</evidence>
<keyword evidence="4" id="KW-0254">Endocytosis</keyword>
<dbReference type="FunFam" id="4.10.400.10:FF:000065">
    <property type="entry name" value="Transmembrane protease serine 7"/>
    <property type="match status" value="1"/>
</dbReference>
<evidence type="ECO:0000256" key="9">
    <source>
        <dbReference type="ARBA" id="ARBA00022989"/>
    </source>
</evidence>
<keyword evidence="13" id="KW-0325">Glycoprotein</keyword>
<dbReference type="SMART" id="SM00135">
    <property type="entry name" value="LY"/>
    <property type="match status" value="3"/>
</dbReference>
<feature type="disulfide bond" evidence="15">
    <location>
        <begin position="443"/>
        <end position="455"/>
    </location>
</feature>
<dbReference type="PROSITE" id="PS50068">
    <property type="entry name" value="LDLRA_2"/>
    <property type="match status" value="12"/>
</dbReference>
<dbReference type="FunFam" id="4.10.400.10:FF:000008">
    <property type="entry name" value="Low density lipoprotein receptor-related protein 1"/>
    <property type="match status" value="1"/>
</dbReference>
<name>A0A6I9Q4I9_9TELE</name>
<organism evidence="19 20">
    <name type="scientific">Notothenia coriiceps</name>
    <name type="common">black rockcod</name>
    <dbReference type="NCBI Taxonomy" id="8208"/>
    <lineage>
        <taxon>Eukaryota</taxon>
        <taxon>Metazoa</taxon>
        <taxon>Chordata</taxon>
        <taxon>Craniata</taxon>
        <taxon>Vertebrata</taxon>
        <taxon>Euteleostomi</taxon>
        <taxon>Actinopterygii</taxon>
        <taxon>Neopterygii</taxon>
        <taxon>Teleostei</taxon>
        <taxon>Neoteleostei</taxon>
        <taxon>Acanthomorphata</taxon>
        <taxon>Eupercaria</taxon>
        <taxon>Perciformes</taxon>
        <taxon>Notothenioidei</taxon>
        <taxon>Nototheniidae</taxon>
        <taxon>Notothenia</taxon>
    </lineage>
</organism>
<feature type="disulfide bond" evidence="15">
    <location>
        <begin position="266"/>
        <end position="281"/>
    </location>
</feature>
<keyword evidence="9" id="KW-1133">Transmembrane helix</keyword>
<dbReference type="KEGG" id="ncc:104966550"/>
<gene>
    <name evidence="20" type="primary">LOC104966550</name>
</gene>
<comment type="similarity">
    <text evidence="2">Belongs to the LDLR family.</text>
</comment>
<dbReference type="FunFam" id="4.10.400.10:FF:000047">
    <property type="entry name" value="Prolow-density lipoprotein receptor-related protein 1"/>
    <property type="match status" value="1"/>
</dbReference>
<feature type="compositionally biased region" description="Basic and acidic residues" evidence="17">
    <location>
        <begin position="756"/>
        <end position="777"/>
    </location>
</feature>
<dbReference type="GO" id="GO:0016324">
    <property type="term" value="C:apical plasma membrane"/>
    <property type="evidence" value="ECO:0007669"/>
    <property type="project" value="TreeGrafter"/>
</dbReference>
<keyword evidence="5" id="KW-0812">Transmembrane</keyword>
<feature type="disulfide bond" evidence="15">
    <location>
        <begin position="346"/>
        <end position="361"/>
    </location>
</feature>
<feature type="disulfide bond" evidence="15">
    <location>
        <begin position="412"/>
        <end position="430"/>
    </location>
</feature>
<dbReference type="GO" id="GO:0042562">
    <property type="term" value="F:hormone binding"/>
    <property type="evidence" value="ECO:0007669"/>
    <property type="project" value="TreeGrafter"/>
</dbReference>
<feature type="disulfide bond" evidence="15">
    <location>
        <begin position="504"/>
        <end position="519"/>
    </location>
</feature>
<feature type="disulfide bond" evidence="15">
    <location>
        <begin position="214"/>
        <end position="232"/>
    </location>
</feature>
<dbReference type="InterPro" id="IPR036055">
    <property type="entry name" value="LDL_receptor-like_sf"/>
</dbReference>
<dbReference type="FunFam" id="2.120.10.30:FF:000241">
    <property type="entry name" value="Low-density lipoprotein receptor-related protein 6"/>
    <property type="match status" value="1"/>
</dbReference>
<dbReference type="PROSITE" id="PS01186">
    <property type="entry name" value="EGF_2"/>
    <property type="match status" value="1"/>
</dbReference>
<dbReference type="PANTHER" id="PTHR22722">
    <property type="entry name" value="LOW-DENSITY LIPOPROTEIN RECEPTOR-RELATED PROTEIN 2-RELATED"/>
    <property type="match status" value="1"/>
</dbReference>
<evidence type="ECO:0000256" key="2">
    <source>
        <dbReference type="ARBA" id="ARBA00009939"/>
    </source>
</evidence>
<feature type="disulfide bond" evidence="15">
    <location>
        <begin position="485"/>
        <end position="497"/>
    </location>
</feature>
<dbReference type="SUPFAM" id="SSF63825">
    <property type="entry name" value="YWTD domain"/>
    <property type="match status" value="1"/>
</dbReference>
<feature type="region of interest" description="Disordered" evidence="17">
    <location>
        <begin position="756"/>
        <end position="823"/>
    </location>
</feature>
<evidence type="ECO:0000256" key="3">
    <source>
        <dbReference type="ARBA" id="ARBA00022536"/>
    </source>
</evidence>
<evidence type="ECO:0000313" key="19">
    <source>
        <dbReference type="Proteomes" id="UP000504611"/>
    </source>
</evidence>
<keyword evidence="7" id="KW-0677">Repeat</keyword>
<dbReference type="PRINTS" id="PR00261">
    <property type="entry name" value="LDLRECEPTOR"/>
</dbReference>
<dbReference type="Gene3D" id="2.120.10.30">
    <property type="entry name" value="TolB, C-terminal domain"/>
    <property type="match status" value="1"/>
</dbReference>
<evidence type="ECO:0000256" key="14">
    <source>
        <dbReference type="PROSITE-ProRule" id="PRU00076"/>
    </source>
</evidence>
<dbReference type="PROSITE" id="PS50026">
    <property type="entry name" value="EGF_3"/>
    <property type="match status" value="1"/>
</dbReference>
<feature type="disulfide bond" evidence="15">
    <location>
        <begin position="462"/>
        <end position="477"/>
    </location>
</feature>
<feature type="domain" description="EGF-like" evidence="18">
    <location>
        <begin position="692"/>
        <end position="734"/>
    </location>
</feature>
<keyword evidence="3 14" id="KW-0245">EGF-like domain</keyword>
<reference evidence="20" key="1">
    <citation type="submission" date="2025-08" db="UniProtKB">
        <authorList>
            <consortium name="RefSeq"/>
        </authorList>
    </citation>
    <scope>IDENTIFICATION</scope>
    <source>
        <tissue evidence="20">Muscle</tissue>
    </source>
</reference>
<dbReference type="GO" id="GO:0006898">
    <property type="term" value="P:receptor-mediated endocytosis"/>
    <property type="evidence" value="ECO:0007669"/>
    <property type="project" value="TreeGrafter"/>
</dbReference>
<dbReference type="FunFam" id="4.10.400.10:FF:000061">
    <property type="entry name" value="Low-density lipoprotein receptor-related protein 1B"/>
    <property type="match status" value="1"/>
</dbReference>
<evidence type="ECO:0000256" key="7">
    <source>
        <dbReference type="ARBA" id="ARBA00022737"/>
    </source>
</evidence>
<feature type="repeat" description="LDL-receptor class B" evidence="16">
    <location>
        <begin position="32"/>
        <end position="75"/>
    </location>
</feature>
<dbReference type="InterPro" id="IPR000742">
    <property type="entry name" value="EGF"/>
</dbReference>
<evidence type="ECO:0000256" key="15">
    <source>
        <dbReference type="PROSITE-ProRule" id="PRU00124"/>
    </source>
</evidence>
<comment type="caution">
    <text evidence="14">Lacks conserved residue(s) required for the propagation of feature annotation.</text>
</comment>
<accession>A0A6I9Q4I9</accession>
<dbReference type="PANTHER" id="PTHR22722:SF5">
    <property type="entry name" value="LOW-DENSITY LIPOPROTEIN RECEPTOR-RELATED PROTEIN 1B"/>
    <property type="match status" value="1"/>
</dbReference>
<feature type="disulfide bond" evidence="15">
    <location>
        <begin position="627"/>
        <end position="642"/>
    </location>
</feature>
<feature type="disulfide bond" evidence="15">
    <location>
        <begin position="254"/>
        <end position="272"/>
    </location>
</feature>
<evidence type="ECO:0000256" key="16">
    <source>
        <dbReference type="PROSITE-ProRule" id="PRU00461"/>
    </source>
</evidence>
<evidence type="ECO:0000256" key="12">
    <source>
        <dbReference type="ARBA" id="ARBA00023170"/>
    </source>
</evidence>
<dbReference type="CDD" id="cd00112">
    <property type="entry name" value="LDLa"/>
    <property type="match status" value="12"/>
</dbReference>
<evidence type="ECO:0000259" key="18">
    <source>
        <dbReference type="PROSITE" id="PS50026"/>
    </source>
</evidence>
<keyword evidence="8" id="KW-0106">Calcium</keyword>